<evidence type="ECO:0008006" key="5">
    <source>
        <dbReference type="Google" id="ProtNLM"/>
    </source>
</evidence>
<evidence type="ECO:0000313" key="3">
    <source>
        <dbReference type="EMBL" id="ODM86583.1"/>
    </source>
</evidence>
<proteinExistence type="predicted"/>
<name>A0A1D2M0V1_ORCCI</name>
<keyword evidence="1" id="KW-0812">Transmembrane</keyword>
<feature type="chain" id="PRO_5008903350" description="Protein quiver" evidence="2">
    <location>
        <begin position="25"/>
        <end position="161"/>
    </location>
</feature>
<dbReference type="Proteomes" id="UP000094527">
    <property type="component" value="Unassembled WGS sequence"/>
</dbReference>
<keyword evidence="2" id="KW-0732">Signal</keyword>
<keyword evidence="4" id="KW-1185">Reference proteome</keyword>
<evidence type="ECO:0000313" key="4">
    <source>
        <dbReference type="Proteomes" id="UP000094527"/>
    </source>
</evidence>
<keyword evidence="1" id="KW-0472">Membrane</keyword>
<protein>
    <recommendedName>
        <fullName evidence="5">Protein quiver</fullName>
    </recommendedName>
</protein>
<sequence length="161" mass="18326">MFSTYWKCTRVTILLIIASEIVLSDFNTTNTTKQLFCLTCKNLGCERKGRDRSKWLHVTTCPPDHKCYKQHGRKFLGHGIIWGNHYMYAVKKSCINNTHEDAILNKFNTTCEGPFEDEDLAVKDCICDTHLCNKTSLAEMQLLSVVLGSLYAFLLGGVILR</sequence>
<reference evidence="3 4" key="1">
    <citation type="journal article" date="2016" name="Genome Biol. Evol.">
        <title>Gene Family Evolution Reflects Adaptation to Soil Environmental Stressors in the Genome of the Collembolan Orchesella cincta.</title>
        <authorList>
            <person name="Faddeeva-Vakhrusheva A."/>
            <person name="Derks M.F."/>
            <person name="Anvar S.Y."/>
            <person name="Agamennone V."/>
            <person name="Suring W."/>
            <person name="Smit S."/>
            <person name="van Straalen N.M."/>
            <person name="Roelofs D."/>
        </authorList>
    </citation>
    <scope>NUCLEOTIDE SEQUENCE [LARGE SCALE GENOMIC DNA]</scope>
    <source>
        <tissue evidence="3">Mixed pool</tissue>
    </source>
</reference>
<feature type="signal peptide" evidence="2">
    <location>
        <begin position="1"/>
        <end position="24"/>
    </location>
</feature>
<dbReference type="AlphaFoldDB" id="A0A1D2M0V1"/>
<dbReference type="EMBL" id="LJIJ01008156">
    <property type="protein sequence ID" value="ODM86583.1"/>
    <property type="molecule type" value="Genomic_DNA"/>
</dbReference>
<organism evidence="3 4">
    <name type="scientific">Orchesella cincta</name>
    <name type="common">Springtail</name>
    <name type="synonym">Podura cincta</name>
    <dbReference type="NCBI Taxonomy" id="48709"/>
    <lineage>
        <taxon>Eukaryota</taxon>
        <taxon>Metazoa</taxon>
        <taxon>Ecdysozoa</taxon>
        <taxon>Arthropoda</taxon>
        <taxon>Hexapoda</taxon>
        <taxon>Collembola</taxon>
        <taxon>Entomobryomorpha</taxon>
        <taxon>Entomobryoidea</taxon>
        <taxon>Orchesellidae</taxon>
        <taxon>Orchesellinae</taxon>
        <taxon>Orchesella</taxon>
    </lineage>
</organism>
<evidence type="ECO:0000256" key="2">
    <source>
        <dbReference type="SAM" id="SignalP"/>
    </source>
</evidence>
<evidence type="ECO:0000256" key="1">
    <source>
        <dbReference type="SAM" id="Phobius"/>
    </source>
</evidence>
<comment type="caution">
    <text evidence="3">The sequence shown here is derived from an EMBL/GenBank/DDBJ whole genome shotgun (WGS) entry which is preliminary data.</text>
</comment>
<feature type="transmembrane region" description="Helical" evidence="1">
    <location>
        <begin position="142"/>
        <end position="160"/>
    </location>
</feature>
<gene>
    <name evidence="3" type="ORF">Ocin01_20099</name>
</gene>
<keyword evidence="1" id="KW-1133">Transmembrane helix</keyword>
<accession>A0A1D2M0V1</accession>